<keyword evidence="8 10" id="KW-0012">Acyltransferase</keyword>
<dbReference type="PANTHER" id="PTHR12246">
    <property type="entry name" value="PALMITOYLTRANSFERASE ZDHHC16"/>
    <property type="match status" value="1"/>
</dbReference>
<keyword evidence="3 10" id="KW-0812">Transmembrane</keyword>
<comment type="catalytic activity">
    <reaction evidence="9 10">
        <text>L-cysteinyl-[protein] + hexadecanoyl-CoA = S-hexadecanoyl-L-cysteinyl-[protein] + CoA</text>
        <dbReference type="Rhea" id="RHEA:36683"/>
        <dbReference type="Rhea" id="RHEA-COMP:10131"/>
        <dbReference type="Rhea" id="RHEA-COMP:11032"/>
        <dbReference type="ChEBI" id="CHEBI:29950"/>
        <dbReference type="ChEBI" id="CHEBI:57287"/>
        <dbReference type="ChEBI" id="CHEBI:57379"/>
        <dbReference type="ChEBI" id="CHEBI:74151"/>
        <dbReference type="EC" id="2.3.1.225"/>
    </reaction>
</comment>
<keyword evidence="2 10" id="KW-0808">Transferase</keyword>
<feature type="transmembrane region" description="Helical" evidence="10">
    <location>
        <begin position="197"/>
        <end position="220"/>
    </location>
</feature>
<gene>
    <name evidence="13" type="ORF">CDD82_1747</name>
</gene>
<reference evidence="13 14" key="1">
    <citation type="submission" date="2017-06" db="EMBL/GenBank/DDBJ databases">
        <title>Ant-infecting Ophiocordyceps genomes reveal a high diversity of potential behavioral manipulation genes and a possible major role for enterotoxins.</title>
        <authorList>
            <person name="De Bekker C."/>
            <person name="Evans H.C."/>
            <person name="Brachmann A."/>
            <person name="Hughes D.P."/>
        </authorList>
    </citation>
    <scope>NUCLEOTIDE SEQUENCE [LARGE SCALE GENOMIC DNA]</scope>
    <source>
        <strain evidence="13 14">1348a</strain>
    </source>
</reference>
<comment type="domain">
    <text evidence="10">The DHHC domain is required for palmitoyltransferase activity.</text>
</comment>
<evidence type="ECO:0000313" key="14">
    <source>
        <dbReference type="Proteomes" id="UP000224854"/>
    </source>
</evidence>
<name>A0A2C5YCG0_9HYPO</name>
<dbReference type="Pfam" id="PF01529">
    <property type="entry name" value="DHHC"/>
    <property type="match status" value="1"/>
</dbReference>
<dbReference type="PROSITE" id="PS50216">
    <property type="entry name" value="DHHC"/>
    <property type="match status" value="1"/>
</dbReference>
<dbReference type="AlphaFoldDB" id="A0A2C5YCG0"/>
<organism evidence="13 14">
    <name type="scientific">Ophiocordyceps australis</name>
    <dbReference type="NCBI Taxonomy" id="1399860"/>
    <lineage>
        <taxon>Eukaryota</taxon>
        <taxon>Fungi</taxon>
        <taxon>Dikarya</taxon>
        <taxon>Ascomycota</taxon>
        <taxon>Pezizomycotina</taxon>
        <taxon>Sordariomycetes</taxon>
        <taxon>Hypocreomycetidae</taxon>
        <taxon>Hypocreales</taxon>
        <taxon>Ophiocordycipitaceae</taxon>
        <taxon>Ophiocordyceps</taxon>
    </lineage>
</organism>
<evidence type="ECO:0000256" key="4">
    <source>
        <dbReference type="ARBA" id="ARBA00022989"/>
    </source>
</evidence>
<feature type="domain" description="Palmitoyltransferase DHHC" evidence="12">
    <location>
        <begin position="108"/>
        <end position="233"/>
    </location>
</feature>
<comment type="caution">
    <text evidence="13">The sequence shown here is derived from an EMBL/GenBank/DDBJ whole genome shotgun (WGS) entry which is preliminary data.</text>
</comment>
<accession>A0A2C5YCG0</accession>
<keyword evidence="7" id="KW-0449">Lipoprotein</keyword>
<sequence>MARRCLRKTERVCCECLTYVPVAAVYALTTWAVWVLVVVSSTTTDSAWIGLPSSIASIVLFLLLNWSYTAAVFTNPGSTTTLDGYGLLPSSARPPPVAAALTVKSNGAMRFCKKCQARKPDRAHHCSTCRRCVLKMDHHCPWLNTCVGLRNHKAFLLFLIYTTAFSLYAFAVTGAWVWGEVTEESAGYVDSLMPVNFIVLAVLSGIIGAVVGVFTIWHVFIASRGQTTMECLEKTRYLSPLRKTHHYAHDAANYALDPAQDTVLQHHMLHHQDSAQHHMLHDQDQLHHTLQGHHQDQQPQVQMSYEQRERFQSRKRYHDFLDEQDSDKLPHAFDLGWRRNLTHLFGPAPHLWLLPISNTTGDGWQWEPSPRWLHARNKLRLERQQQHQREINAGWGSPPSRASPPHSPAAPDSSLSLPSSSSTPLPPRRTPSKADRILGRDPNLYADGPQSVQLQPLTRRGRLLDDSHVHFDDDDDDDDDDDFVNSAHERPKAAQQTALPLLTNTQQV</sequence>
<feature type="region of interest" description="Disordered" evidence="11">
    <location>
        <begin position="286"/>
        <end position="308"/>
    </location>
</feature>
<evidence type="ECO:0000256" key="3">
    <source>
        <dbReference type="ARBA" id="ARBA00022692"/>
    </source>
</evidence>
<dbReference type="OrthoDB" id="302728at2759"/>
<feature type="region of interest" description="Disordered" evidence="11">
    <location>
        <begin position="465"/>
        <end position="508"/>
    </location>
</feature>
<proteinExistence type="inferred from homology"/>
<dbReference type="GO" id="GO:0016020">
    <property type="term" value="C:membrane"/>
    <property type="evidence" value="ECO:0007669"/>
    <property type="project" value="UniProtKB-SubCell"/>
</dbReference>
<evidence type="ECO:0000259" key="12">
    <source>
        <dbReference type="Pfam" id="PF01529"/>
    </source>
</evidence>
<comment type="subcellular location">
    <subcellularLocation>
        <location evidence="1">Membrane</location>
        <topology evidence="1">Multi-pass membrane protein</topology>
    </subcellularLocation>
</comment>
<protein>
    <recommendedName>
        <fullName evidence="10">Palmitoyltransferase</fullName>
        <ecNumber evidence="10">2.3.1.225</ecNumber>
    </recommendedName>
</protein>
<keyword evidence="4 10" id="KW-1133">Transmembrane helix</keyword>
<feature type="transmembrane region" description="Helical" evidence="10">
    <location>
        <begin position="154"/>
        <end position="177"/>
    </location>
</feature>
<evidence type="ECO:0000256" key="6">
    <source>
        <dbReference type="ARBA" id="ARBA00023139"/>
    </source>
</evidence>
<dbReference type="InterPro" id="IPR039859">
    <property type="entry name" value="PFA4/ZDH16/20/ERF2-like"/>
</dbReference>
<evidence type="ECO:0000256" key="9">
    <source>
        <dbReference type="ARBA" id="ARBA00048048"/>
    </source>
</evidence>
<dbReference type="EMBL" id="NJEU01001551">
    <property type="protein sequence ID" value="PHH64644.1"/>
    <property type="molecule type" value="Genomic_DNA"/>
</dbReference>
<feature type="compositionally biased region" description="Acidic residues" evidence="11">
    <location>
        <begin position="472"/>
        <end position="483"/>
    </location>
</feature>
<evidence type="ECO:0000313" key="13">
    <source>
        <dbReference type="EMBL" id="PHH64644.1"/>
    </source>
</evidence>
<evidence type="ECO:0000256" key="8">
    <source>
        <dbReference type="ARBA" id="ARBA00023315"/>
    </source>
</evidence>
<dbReference type="Proteomes" id="UP000224854">
    <property type="component" value="Unassembled WGS sequence"/>
</dbReference>
<feature type="compositionally biased region" description="Low complexity" evidence="11">
    <location>
        <begin position="409"/>
        <end position="423"/>
    </location>
</feature>
<evidence type="ECO:0000256" key="1">
    <source>
        <dbReference type="ARBA" id="ARBA00004141"/>
    </source>
</evidence>
<dbReference type="InterPro" id="IPR001594">
    <property type="entry name" value="Palmitoyltrfase_DHHC"/>
</dbReference>
<evidence type="ECO:0000256" key="7">
    <source>
        <dbReference type="ARBA" id="ARBA00023288"/>
    </source>
</evidence>
<feature type="region of interest" description="Disordered" evidence="11">
    <location>
        <begin position="392"/>
        <end position="451"/>
    </location>
</feature>
<keyword evidence="6" id="KW-0564">Palmitate</keyword>
<evidence type="ECO:0000256" key="10">
    <source>
        <dbReference type="RuleBase" id="RU079119"/>
    </source>
</evidence>
<keyword evidence="5 10" id="KW-0472">Membrane</keyword>
<dbReference type="GO" id="GO:0019706">
    <property type="term" value="F:protein-cysteine S-palmitoyltransferase activity"/>
    <property type="evidence" value="ECO:0007669"/>
    <property type="project" value="UniProtKB-EC"/>
</dbReference>
<keyword evidence="14" id="KW-1185">Reference proteome</keyword>
<evidence type="ECO:0000256" key="5">
    <source>
        <dbReference type="ARBA" id="ARBA00023136"/>
    </source>
</evidence>
<evidence type="ECO:0000256" key="2">
    <source>
        <dbReference type="ARBA" id="ARBA00022679"/>
    </source>
</evidence>
<dbReference type="EC" id="2.3.1.225" evidence="10"/>
<comment type="similarity">
    <text evidence="10">Belongs to the DHHC palmitoyltransferase family.</text>
</comment>
<feature type="transmembrane region" description="Helical" evidence="10">
    <location>
        <begin position="46"/>
        <end position="64"/>
    </location>
</feature>
<feature type="transmembrane region" description="Helical" evidence="10">
    <location>
        <begin position="12"/>
        <end position="34"/>
    </location>
</feature>
<evidence type="ECO:0000256" key="11">
    <source>
        <dbReference type="SAM" id="MobiDB-lite"/>
    </source>
</evidence>
<feature type="compositionally biased region" description="Polar residues" evidence="11">
    <location>
        <begin position="494"/>
        <end position="508"/>
    </location>
</feature>